<reference evidence="4 5" key="1">
    <citation type="submission" date="2014-02" db="EMBL/GenBank/DDBJ databases">
        <title>Single nucleus genome sequencing reveals high similarity among nuclei of an endomycorrhizal fungus.</title>
        <authorList>
            <person name="Lin K."/>
            <person name="Geurts R."/>
            <person name="Zhang Z."/>
            <person name="Limpens E."/>
            <person name="Saunders D.G."/>
            <person name="Mu D."/>
            <person name="Pang E."/>
            <person name="Cao H."/>
            <person name="Cha H."/>
            <person name="Lin T."/>
            <person name="Zhou Q."/>
            <person name="Shang Y."/>
            <person name="Li Y."/>
            <person name="Ivanov S."/>
            <person name="Sharma T."/>
            <person name="Velzen R.V."/>
            <person name="Ruijter N.D."/>
            <person name="Aanen D.K."/>
            <person name="Win J."/>
            <person name="Kamoun S."/>
            <person name="Bisseling T."/>
            <person name="Huang S."/>
        </authorList>
    </citation>
    <scope>NUCLEOTIDE SEQUENCE [LARGE SCALE GENOMIC DNA]</scope>
    <source>
        <strain evidence="5">DAOM197198w</strain>
    </source>
</reference>
<evidence type="ECO:0000313" key="4">
    <source>
        <dbReference type="EMBL" id="EXX54141.1"/>
    </source>
</evidence>
<feature type="chain" id="PRO_5001475760" description="Phosphatidylglycerol/phosphatidylinositol transfer protein" evidence="2">
    <location>
        <begin position="18"/>
        <end position="149"/>
    </location>
</feature>
<keyword evidence="5" id="KW-1185">Reference proteome</keyword>
<proteinExistence type="predicted"/>
<keyword evidence="2" id="KW-0732">Signal</keyword>
<dbReference type="EMBL" id="JEMT01028607">
    <property type="protein sequence ID" value="EXX54141.1"/>
    <property type="molecule type" value="Genomic_DNA"/>
</dbReference>
<feature type="domain" description="MD-2-related lipid-recognition" evidence="3">
    <location>
        <begin position="29"/>
        <end position="144"/>
    </location>
</feature>
<sequence>MNILFIVFLILVTFVSSTPIRRQDALSGFRPCQGDFPNEITLFSFTPNPLVGGQEFTVRIGGKATITIESSTLYRLTVNKEVIYETSFCKEFVISSGFTCPVNDNFDFTAKPHPISKHTQVEYDVKITITNPDGKDLSCIEGKVSITHP</sequence>
<dbReference type="SMR" id="A0A015K419"/>
<dbReference type="OrthoDB" id="2307392at2759"/>
<dbReference type="Pfam" id="PF02221">
    <property type="entry name" value="E1_DerP2_DerF2"/>
    <property type="match status" value="1"/>
</dbReference>
<dbReference type="AlphaFoldDB" id="A0A015K419"/>
<dbReference type="Proteomes" id="UP000022910">
    <property type="component" value="Unassembled WGS sequence"/>
</dbReference>
<evidence type="ECO:0000256" key="1">
    <source>
        <dbReference type="ARBA" id="ARBA00016056"/>
    </source>
</evidence>
<comment type="caution">
    <text evidence="4">The sequence shown here is derived from an EMBL/GenBank/DDBJ whole genome shotgun (WGS) entry which is preliminary data.</text>
</comment>
<feature type="signal peptide" evidence="2">
    <location>
        <begin position="1"/>
        <end position="17"/>
    </location>
</feature>
<dbReference type="InterPro" id="IPR014756">
    <property type="entry name" value="Ig_E-set"/>
</dbReference>
<gene>
    <name evidence="4" type="ORF">RirG_237400</name>
</gene>
<evidence type="ECO:0000313" key="5">
    <source>
        <dbReference type="Proteomes" id="UP000022910"/>
    </source>
</evidence>
<name>A0A015K419_RHIIW</name>
<dbReference type="Gene3D" id="2.60.40.770">
    <property type="match status" value="1"/>
</dbReference>
<dbReference type="SMART" id="SM00737">
    <property type="entry name" value="ML"/>
    <property type="match status" value="1"/>
</dbReference>
<evidence type="ECO:0000256" key="2">
    <source>
        <dbReference type="SAM" id="SignalP"/>
    </source>
</evidence>
<protein>
    <recommendedName>
        <fullName evidence="1">Phosphatidylglycerol/phosphatidylinositol transfer protein</fullName>
    </recommendedName>
</protein>
<accession>A0A015K419</accession>
<organism evidence="4 5">
    <name type="scientific">Rhizophagus irregularis (strain DAOM 197198w)</name>
    <name type="common">Glomus intraradices</name>
    <dbReference type="NCBI Taxonomy" id="1432141"/>
    <lineage>
        <taxon>Eukaryota</taxon>
        <taxon>Fungi</taxon>
        <taxon>Fungi incertae sedis</taxon>
        <taxon>Mucoromycota</taxon>
        <taxon>Glomeromycotina</taxon>
        <taxon>Glomeromycetes</taxon>
        <taxon>Glomerales</taxon>
        <taxon>Glomeraceae</taxon>
        <taxon>Rhizophagus</taxon>
    </lineage>
</organism>
<dbReference type="HOGENOM" id="CLU_139910_0_0_1"/>
<dbReference type="InterPro" id="IPR003172">
    <property type="entry name" value="ML_dom"/>
</dbReference>
<evidence type="ECO:0000259" key="3">
    <source>
        <dbReference type="SMART" id="SM00737"/>
    </source>
</evidence>
<dbReference type="SUPFAM" id="SSF81296">
    <property type="entry name" value="E set domains"/>
    <property type="match status" value="1"/>
</dbReference>